<dbReference type="PANTHER" id="PTHR39327:SF1">
    <property type="entry name" value="BLR5470 PROTEIN"/>
    <property type="match status" value="1"/>
</dbReference>
<feature type="chain" id="PRO_5045117739" description="Transglutaminase-like cysteine proteinase" evidence="1">
    <location>
        <begin position="19"/>
        <end position="208"/>
    </location>
</feature>
<evidence type="ECO:0000313" key="2">
    <source>
        <dbReference type="EMBL" id="CAD7287794.1"/>
    </source>
</evidence>
<comment type="caution">
    <text evidence="2">The sequence shown here is derived from an EMBL/GenBank/DDBJ whole genome shotgun (WGS) entry which is preliminary data.</text>
</comment>
<keyword evidence="3" id="KW-1185">Reference proteome</keyword>
<organism evidence="2 3">
    <name type="scientific">Campylobacter majalis</name>
    <dbReference type="NCBI Taxonomy" id="2790656"/>
    <lineage>
        <taxon>Bacteria</taxon>
        <taxon>Pseudomonadati</taxon>
        <taxon>Campylobacterota</taxon>
        <taxon>Epsilonproteobacteria</taxon>
        <taxon>Campylobacterales</taxon>
        <taxon>Campylobacteraceae</taxon>
        <taxon>Campylobacter</taxon>
    </lineage>
</organism>
<keyword evidence="1" id="KW-0732">Signal</keyword>
<evidence type="ECO:0000256" key="1">
    <source>
        <dbReference type="SAM" id="SignalP"/>
    </source>
</evidence>
<proteinExistence type="predicted"/>
<feature type="signal peptide" evidence="1">
    <location>
        <begin position="1"/>
        <end position="18"/>
    </location>
</feature>
<accession>A0ABM8Q4N4</accession>
<dbReference type="Proteomes" id="UP000789803">
    <property type="component" value="Unassembled WGS sequence"/>
</dbReference>
<dbReference type="RefSeq" id="WP_229932495.1">
    <property type="nucleotide sequence ID" value="NZ_CAJHOF010000005.1"/>
</dbReference>
<dbReference type="InterPro" id="IPR010319">
    <property type="entry name" value="Transglutaminase-like_Cys_pept"/>
</dbReference>
<dbReference type="EMBL" id="CAJHOF010000005">
    <property type="protein sequence ID" value="CAD7287794.1"/>
    <property type="molecule type" value="Genomic_DNA"/>
</dbReference>
<evidence type="ECO:0000313" key="3">
    <source>
        <dbReference type="Proteomes" id="UP000789803"/>
    </source>
</evidence>
<sequence length="208" mass="24568">MFKILFIFLLVAFLNAKSYELSDENLAKCDNQICKNILNHYANFMQKISTENFERKLELVNSYINTMRPRHDDYYNKNIDIWSTRAEFLRSAGGDCEEYAISKLKSLRDLGVKNQACLLVVKEKIIGGYHMVLALWKKQGSEPVILDNLSFKILPISARYDLEPKYCLMDGKYYRLKDNGKNLETLNIRMDAYEKYLQKEQSEKFWKR</sequence>
<dbReference type="Gene3D" id="3.10.620.30">
    <property type="match status" value="1"/>
</dbReference>
<dbReference type="PANTHER" id="PTHR39327">
    <property type="match status" value="1"/>
</dbReference>
<evidence type="ECO:0008006" key="4">
    <source>
        <dbReference type="Google" id="ProtNLM"/>
    </source>
</evidence>
<name>A0ABM8Q4N4_9BACT</name>
<dbReference type="Pfam" id="PF06035">
    <property type="entry name" value="Peptidase_C93"/>
    <property type="match status" value="1"/>
</dbReference>
<gene>
    <name evidence="2" type="ORF">LMG7974_00677</name>
</gene>
<protein>
    <recommendedName>
        <fullName evidence="4">Transglutaminase-like cysteine proteinase</fullName>
    </recommendedName>
</protein>
<reference evidence="2 3" key="1">
    <citation type="submission" date="2020-11" db="EMBL/GenBank/DDBJ databases">
        <authorList>
            <person name="Peeters C."/>
        </authorList>
    </citation>
    <scope>NUCLEOTIDE SEQUENCE [LARGE SCALE GENOMIC DNA]</scope>
    <source>
        <strain evidence="2 3">LMG 7974</strain>
    </source>
</reference>